<evidence type="ECO:0000313" key="3">
    <source>
        <dbReference type="Proteomes" id="UP001196915"/>
    </source>
</evidence>
<dbReference type="EMBL" id="JAHPMX010000017">
    <property type="protein sequence ID" value="MBU9359571.1"/>
    <property type="molecule type" value="Genomic_DNA"/>
</dbReference>
<evidence type="ECO:0000256" key="1">
    <source>
        <dbReference type="SAM" id="MobiDB-lite"/>
    </source>
</evidence>
<comment type="caution">
    <text evidence="2">The sequence shown here is derived from an EMBL/GenBank/DDBJ whole genome shotgun (WGS) entry which is preliminary data.</text>
</comment>
<feature type="region of interest" description="Disordered" evidence="1">
    <location>
        <begin position="1"/>
        <end position="40"/>
    </location>
</feature>
<name>A0AAP2HP56_9BURK</name>
<sequence>MAKTNEAAAETGAKMQGATADGMPAGEDEQNAFGHGANDATGELIASGNVRLGDSGADTAVQAANSDGVAAATEHPLDIIGEIEHLLRIVGNVAVHEFRRISERLADLKNHPSVKAPE</sequence>
<dbReference type="Proteomes" id="UP001196915">
    <property type="component" value="Unassembled WGS sequence"/>
</dbReference>
<evidence type="ECO:0000313" key="2">
    <source>
        <dbReference type="EMBL" id="MBU9359571.1"/>
    </source>
</evidence>
<dbReference type="RefSeq" id="WP_217084794.1">
    <property type="nucleotide sequence ID" value="NZ_JAHPMX010000017.1"/>
</dbReference>
<gene>
    <name evidence="2" type="ORF">KTE52_24835</name>
</gene>
<proteinExistence type="predicted"/>
<protein>
    <submittedName>
        <fullName evidence="2">Uncharacterized protein</fullName>
    </submittedName>
</protein>
<accession>A0AAP2HP56</accession>
<reference evidence="2" key="1">
    <citation type="submission" date="2021-06" db="EMBL/GenBank/DDBJ databases">
        <title>A collection of bacterial strains from the Burkholderia cepacia Research Laboratory and Repository.</title>
        <authorList>
            <person name="Lipuma J."/>
            <person name="Spilker T."/>
        </authorList>
    </citation>
    <scope>NUCLEOTIDE SEQUENCE</scope>
    <source>
        <strain evidence="2">AU37435</strain>
    </source>
</reference>
<organism evidence="2 3">
    <name type="scientific">Burkholderia multivorans</name>
    <dbReference type="NCBI Taxonomy" id="87883"/>
    <lineage>
        <taxon>Bacteria</taxon>
        <taxon>Pseudomonadati</taxon>
        <taxon>Pseudomonadota</taxon>
        <taxon>Betaproteobacteria</taxon>
        <taxon>Burkholderiales</taxon>
        <taxon>Burkholderiaceae</taxon>
        <taxon>Burkholderia</taxon>
        <taxon>Burkholderia cepacia complex</taxon>
    </lineage>
</organism>
<dbReference type="AlphaFoldDB" id="A0AAP2HP56"/>